<evidence type="ECO:0000313" key="1">
    <source>
        <dbReference type="EMBL" id="TQD92829.1"/>
    </source>
</evidence>
<comment type="caution">
    <text evidence="1">The sequence shown here is derived from an EMBL/GenBank/DDBJ whole genome shotgun (WGS) entry which is preliminary data.</text>
</comment>
<organism evidence="1 2">
    <name type="scientific">Malus baccata</name>
    <name type="common">Siberian crab apple</name>
    <name type="synonym">Pyrus baccata</name>
    <dbReference type="NCBI Taxonomy" id="106549"/>
    <lineage>
        <taxon>Eukaryota</taxon>
        <taxon>Viridiplantae</taxon>
        <taxon>Streptophyta</taxon>
        <taxon>Embryophyta</taxon>
        <taxon>Tracheophyta</taxon>
        <taxon>Spermatophyta</taxon>
        <taxon>Magnoliopsida</taxon>
        <taxon>eudicotyledons</taxon>
        <taxon>Gunneridae</taxon>
        <taxon>Pentapetalae</taxon>
        <taxon>rosids</taxon>
        <taxon>fabids</taxon>
        <taxon>Rosales</taxon>
        <taxon>Rosaceae</taxon>
        <taxon>Amygdaloideae</taxon>
        <taxon>Maleae</taxon>
        <taxon>Malus</taxon>
    </lineage>
</organism>
<name>A0A540M2R5_MALBA</name>
<gene>
    <name evidence="1" type="ORF">C1H46_021604</name>
</gene>
<sequence>MGLQNVLLEGDSLHISSALLQSSTNMSTIGPILEDTKYFLKMIAGANASHVLCQENSVAHKLARFGLHCRVDCTWFDETPYLICDLIEEDISTPCTM</sequence>
<reference evidence="1 2" key="1">
    <citation type="journal article" date="2019" name="G3 (Bethesda)">
        <title>Sequencing of a Wild Apple (Malus baccata) Genome Unravels the Differences Between Cultivated and Wild Apple Species Regarding Disease Resistance and Cold Tolerance.</title>
        <authorList>
            <person name="Chen X."/>
        </authorList>
    </citation>
    <scope>NUCLEOTIDE SEQUENCE [LARGE SCALE GENOMIC DNA]</scope>
    <source>
        <strain evidence="2">cv. Shandingzi</strain>
        <tissue evidence="1">Leaves</tissue>
    </source>
</reference>
<accession>A0A540M2R5</accession>
<evidence type="ECO:0000313" key="2">
    <source>
        <dbReference type="Proteomes" id="UP000315295"/>
    </source>
</evidence>
<dbReference type="Proteomes" id="UP000315295">
    <property type="component" value="Unassembled WGS sequence"/>
</dbReference>
<proteinExistence type="predicted"/>
<protein>
    <submittedName>
        <fullName evidence="1">Uncharacterized protein</fullName>
    </submittedName>
</protein>
<keyword evidence="2" id="KW-1185">Reference proteome</keyword>
<dbReference type="EMBL" id="VIEB01000384">
    <property type="protein sequence ID" value="TQD92829.1"/>
    <property type="molecule type" value="Genomic_DNA"/>
</dbReference>
<dbReference type="AlphaFoldDB" id="A0A540M2R5"/>